<dbReference type="RefSeq" id="WP_311512903.1">
    <property type="nucleotide sequence ID" value="NZ_JAVREP010000012.1"/>
</dbReference>
<dbReference type="Pfam" id="PF11382">
    <property type="entry name" value="MctB"/>
    <property type="match status" value="1"/>
</dbReference>
<feature type="region of interest" description="Disordered" evidence="1">
    <location>
        <begin position="312"/>
        <end position="353"/>
    </location>
</feature>
<evidence type="ECO:0000313" key="2">
    <source>
        <dbReference type="EMBL" id="MDT0330330.1"/>
    </source>
</evidence>
<reference evidence="3" key="1">
    <citation type="submission" date="2023-07" db="EMBL/GenBank/DDBJ databases">
        <title>30 novel species of actinomycetes from the DSMZ collection.</title>
        <authorList>
            <person name="Nouioui I."/>
        </authorList>
    </citation>
    <scope>NUCLEOTIDE SEQUENCE [LARGE SCALE GENOMIC DNA]</scope>
    <source>
        <strain evidence="3">DSM 44743</strain>
    </source>
</reference>
<protein>
    <submittedName>
        <fullName evidence="2">Copper transporter</fullName>
    </submittedName>
</protein>
<organism evidence="2 3">
    <name type="scientific">Nocardiopsis lambiniae</name>
    <dbReference type="NCBI Taxonomy" id="3075539"/>
    <lineage>
        <taxon>Bacteria</taxon>
        <taxon>Bacillati</taxon>
        <taxon>Actinomycetota</taxon>
        <taxon>Actinomycetes</taxon>
        <taxon>Streptosporangiales</taxon>
        <taxon>Nocardiopsidaceae</taxon>
        <taxon>Nocardiopsis</taxon>
    </lineage>
</organism>
<feature type="compositionally biased region" description="Acidic residues" evidence="1">
    <location>
        <begin position="169"/>
        <end position="183"/>
    </location>
</feature>
<comment type="caution">
    <text evidence="2">The sequence shown here is derived from an EMBL/GenBank/DDBJ whole genome shotgun (WGS) entry which is preliminary data.</text>
</comment>
<name>A0ABU2MCC0_9ACTN</name>
<gene>
    <name evidence="2" type="ORF">RM479_18090</name>
</gene>
<accession>A0ABU2MCC0</accession>
<dbReference type="Proteomes" id="UP001183390">
    <property type="component" value="Unassembled WGS sequence"/>
</dbReference>
<proteinExistence type="predicted"/>
<evidence type="ECO:0000256" key="1">
    <source>
        <dbReference type="SAM" id="MobiDB-lite"/>
    </source>
</evidence>
<sequence length="353" mass="36402">MIDFRYHLVSIIAVFLALTVGLVLGTTMLQDPLLDTLQNETADLRGQTEDLRSERDVADRVNAGADQMVDAASADMLDGRLEGLEVVVVQAPGADADTAASLGERVEEAGGRIAGRVEIAPEFVDPANTAFVDELALQVSADAGSLSGSGPYEKAGIEIGRALARAPEPDEEEDEAEEEDGGGAEEGGHDPASALAAFVEGGLLTVRGEPAGRSDVVVMVSPSSAEQAGRDDRETVNTVLTAFVSALHDRVGGLVLTGDVPSSHGHGMIAQARAQEADFATVDMAGRPMGDIVAVLALAEDIDGDGGAYGVGEGVDGFLPDPLPEPRETADTEPSPEPSDGLDEARRVVPGGE</sequence>
<keyword evidence="3" id="KW-1185">Reference proteome</keyword>
<dbReference type="InterPro" id="IPR021522">
    <property type="entry name" value="MctB"/>
</dbReference>
<feature type="region of interest" description="Disordered" evidence="1">
    <location>
        <begin position="165"/>
        <end position="190"/>
    </location>
</feature>
<dbReference type="EMBL" id="JAVREP010000012">
    <property type="protein sequence ID" value="MDT0330330.1"/>
    <property type="molecule type" value="Genomic_DNA"/>
</dbReference>
<evidence type="ECO:0000313" key="3">
    <source>
        <dbReference type="Proteomes" id="UP001183390"/>
    </source>
</evidence>